<comment type="catalytic activity">
    <reaction evidence="10">
        <text>[DNA-directed RNA polymerase] + ATP = phospho-[DNA-directed RNA polymerase] + ADP + H(+)</text>
        <dbReference type="Rhea" id="RHEA:10216"/>
        <dbReference type="Rhea" id="RHEA-COMP:11321"/>
        <dbReference type="Rhea" id="RHEA-COMP:11322"/>
        <dbReference type="ChEBI" id="CHEBI:15378"/>
        <dbReference type="ChEBI" id="CHEBI:30616"/>
        <dbReference type="ChEBI" id="CHEBI:43176"/>
        <dbReference type="ChEBI" id="CHEBI:68546"/>
        <dbReference type="ChEBI" id="CHEBI:456216"/>
        <dbReference type="EC" id="2.7.11.23"/>
    </reaction>
</comment>
<keyword evidence="6" id="KW-0418">Kinase</keyword>
<comment type="caution">
    <text evidence="15">The sequence shown here is derived from an EMBL/GenBank/DDBJ whole genome shotgun (WGS) entry which is preliminary data.</text>
</comment>
<evidence type="ECO:0000313" key="16">
    <source>
        <dbReference type="Proteomes" id="UP001152484"/>
    </source>
</evidence>
<evidence type="ECO:0000256" key="1">
    <source>
        <dbReference type="ARBA" id="ARBA00006485"/>
    </source>
</evidence>
<evidence type="ECO:0000256" key="12">
    <source>
        <dbReference type="RuleBase" id="RU000304"/>
    </source>
</evidence>
<dbReference type="GO" id="GO:0005524">
    <property type="term" value="F:ATP binding"/>
    <property type="evidence" value="ECO:0007669"/>
    <property type="project" value="UniProtKB-UniRule"/>
</dbReference>
<dbReference type="FunFam" id="1.10.510.10:FF:000374">
    <property type="entry name" value="Putative cyclin-dependent kinase E-1"/>
    <property type="match status" value="1"/>
</dbReference>
<reference evidence="15" key="1">
    <citation type="submission" date="2022-07" db="EMBL/GenBank/DDBJ databases">
        <authorList>
            <person name="Macas J."/>
            <person name="Novak P."/>
            <person name="Neumann P."/>
        </authorList>
    </citation>
    <scope>NUCLEOTIDE SEQUENCE</scope>
</reference>
<comment type="similarity">
    <text evidence="1">Belongs to the protein kinase superfamily. CMGC Ser/Thr protein kinase family. CDC2/CDKX subfamily.</text>
</comment>
<protein>
    <recommendedName>
        <fullName evidence="14">Protein kinase domain-containing protein</fullName>
    </recommendedName>
</protein>
<dbReference type="CDD" id="cd07842">
    <property type="entry name" value="STKc_CDK8_like"/>
    <property type="match status" value="1"/>
</dbReference>
<dbReference type="PANTHER" id="PTHR24056:SF495">
    <property type="entry name" value="CYCLIN-DEPENDENT KINASE 8-RELATED"/>
    <property type="match status" value="1"/>
</dbReference>
<evidence type="ECO:0000259" key="14">
    <source>
        <dbReference type="PROSITE" id="PS50011"/>
    </source>
</evidence>
<keyword evidence="7 11" id="KW-0067">ATP-binding</keyword>
<dbReference type="SMART" id="SM00220">
    <property type="entry name" value="S_TKc"/>
    <property type="match status" value="1"/>
</dbReference>
<sequence length="466" mass="52392">MGDGNNSSRGGGSGASRPEWLQQYDLLGKIGEGTYGLVFLAKLKSSGNKPIAIKKFKQSKDGDGVSPTAIREIMLLREISHENVIKLVNVHINFVDMSLYLAFDYAEHDLYEIIRHHRDKVNQPINTYTVKSLLWQLLNGLNYLHSNWIVHRDLKPSNILVMGEGEEQGVLKIADFGLARIYQAPLKPLSENGVVVTIWYRAPELLLGAKHYTSAVDMWAVGCIFAELLTLKPLFQGQEVKVPPNPFQLDQLDKIFRVLGHPTQEKWPILVNLPHWQSDQQHIQAHKYDNPALYSVVHLSPKNPACDLLSKMLEYDPHKRITAAQALEHDYFRVEPLPGRNALVPMQPGEKVVNYPIRPVDTNTEFEGTSNIQHQQVSAVHGGGIQGPHVMTTRSVPRPMHVVNMQRMQQQQGMPPYNLASQAGMGGTMNPGNMRGVAAQAHPQQMRRKDQGMGMTGFPPQQKRRF</sequence>
<dbReference type="AlphaFoldDB" id="A0A9P0YYS4"/>
<evidence type="ECO:0000256" key="5">
    <source>
        <dbReference type="ARBA" id="ARBA00022741"/>
    </source>
</evidence>
<dbReference type="Proteomes" id="UP001152484">
    <property type="component" value="Unassembled WGS sequence"/>
</dbReference>
<comment type="catalytic activity">
    <reaction evidence="8">
        <text>L-threonyl-[protein] + ATP = O-phospho-L-threonyl-[protein] + ADP + H(+)</text>
        <dbReference type="Rhea" id="RHEA:46608"/>
        <dbReference type="Rhea" id="RHEA-COMP:11060"/>
        <dbReference type="Rhea" id="RHEA-COMP:11605"/>
        <dbReference type="ChEBI" id="CHEBI:15378"/>
        <dbReference type="ChEBI" id="CHEBI:30013"/>
        <dbReference type="ChEBI" id="CHEBI:30616"/>
        <dbReference type="ChEBI" id="CHEBI:61977"/>
        <dbReference type="ChEBI" id="CHEBI:456216"/>
        <dbReference type="EC" id="2.7.11.22"/>
    </reaction>
</comment>
<dbReference type="Pfam" id="PF00069">
    <property type="entry name" value="Pkinase"/>
    <property type="match status" value="1"/>
</dbReference>
<dbReference type="InterPro" id="IPR017441">
    <property type="entry name" value="Protein_kinase_ATP_BS"/>
</dbReference>
<comment type="catalytic activity">
    <reaction evidence="9">
        <text>L-seryl-[protein] + ATP = O-phospho-L-seryl-[protein] + ADP + H(+)</text>
        <dbReference type="Rhea" id="RHEA:17989"/>
        <dbReference type="Rhea" id="RHEA-COMP:9863"/>
        <dbReference type="Rhea" id="RHEA-COMP:11604"/>
        <dbReference type="ChEBI" id="CHEBI:15378"/>
        <dbReference type="ChEBI" id="CHEBI:29999"/>
        <dbReference type="ChEBI" id="CHEBI:30616"/>
        <dbReference type="ChEBI" id="CHEBI:83421"/>
        <dbReference type="ChEBI" id="CHEBI:456216"/>
        <dbReference type="EC" id="2.7.11.22"/>
    </reaction>
</comment>
<keyword evidence="4" id="KW-0808">Transferase</keyword>
<organism evidence="15 16">
    <name type="scientific">Cuscuta europaea</name>
    <name type="common">European dodder</name>
    <dbReference type="NCBI Taxonomy" id="41803"/>
    <lineage>
        <taxon>Eukaryota</taxon>
        <taxon>Viridiplantae</taxon>
        <taxon>Streptophyta</taxon>
        <taxon>Embryophyta</taxon>
        <taxon>Tracheophyta</taxon>
        <taxon>Spermatophyta</taxon>
        <taxon>Magnoliopsida</taxon>
        <taxon>eudicotyledons</taxon>
        <taxon>Gunneridae</taxon>
        <taxon>Pentapetalae</taxon>
        <taxon>asterids</taxon>
        <taxon>lamiids</taxon>
        <taxon>Solanales</taxon>
        <taxon>Convolvulaceae</taxon>
        <taxon>Cuscuteae</taxon>
        <taxon>Cuscuta</taxon>
        <taxon>Cuscuta subgen. Cuscuta</taxon>
    </lineage>
</organism>
<dbReference type="GO" id="GO:0016592">
    <property type="term" value="C:mediator complex"/>
    <property type="evidence" value="ECO:0007669"/>
    <property type="project" value="TreeGrafter"/>
</dbReference>
<keyword evidence="2 12" id="KW-0723">Serine/threonine-protein kinase</keyword>
<accession>A0A9P0YYS4</accession>
<name>A0A9P0YYS4_CUSEU</name>
<dbReference type="InterPro" id="IPR011009">
    <property type="entry name" value="Kinase-like_dom_sf"/>
</dbReference>
<dbReference type="Gene3D" id="3.30.200.20">
    <property type="entry name" value="Phosphorylase Kinase, domain 1"/>
    <property type="match status" value="1"/>
</dbReference>
<evidence type="ECO:0000256" key="8">
    <source>
        <dbReference type="ARBA" id="ARBA00047811"/>
    </source>
</evidence>
<dbReference type="GO" id="GO:0008353">
    <property type="term" value="F:RNA polymerase II CTD heptapeptide repeat kinase activity"/>
    <property type="evidence" value="ECO:0007669"/>
    <property type="project" value="UniProtKB-EC"/>
</dbReference>
<dbReference type="InterPro" id="IPR000719">
    <property type="entry name" value="Prot_kinase_dom"/>
</dbReference>
<evidence type="ECO:0000256" key="6">
    <source>
        <dbReference type="ARBA" id="ARBA00022777"/>
    </source>
</evidence>
<dbReference type="InterPro" id="IPR008271">
    <property type="entry name" value="Ser/Thr_kinase_AS"/>
</dbReference>
<dbReference type="SUPFAM" id="SSF56112">
    <property type="entry name" value="Protein kinase-like (PK-like)"/>
    <property type="match status" value="1"/>
</dbReference>
<dbReference type="PROSITE" id="PS00107">
    <property type="entry name" value="PROTEIN_KINASE_ATP"/>
    <property type="match status" value="1"/>
</dbReference>
<gene>
    <name evidence="15" type="ORF">CEURO_LOCUS7380</name>
</gene>
<proteinExistence type="inferred from homology"/>
<dbReference type="EMBL" id="CAMAPE010000013">
    <property type="protein sequence ID" value="CAH9080238.1"/>
    <property type="molecule type" value="Genomic_DNA"/>
</dbReference>
<dbReference type="PANTHER" id="PTHR24056">
    <property type="entry name" value="CELL DIVISION PROTEIN KINASE"/>
    <property type="match status" value="1"/>
</dbReference>
<keyword evidence="5 11" id="KW-0547">Nucleotide-binding</keyword>
<evidence type="ECO:0000256" key="10">
    <source>
        <dbReference type="ARBA" id="ARBA00049280"/>
    </source>
</evidence>
<feature type="binding site" evidence="11">
    <location>
        <position position="55"/>
    </location>
    <ligand>
        <name>ATP</name>
        <dbReference type="ChEBI" id="CHEBI:30616"/>
    </ligand>
</feature>
<keyword evidence="3" id="KW-0597">Phosphoprotein</keyword>
<evidence type="ECO:0000256" key="7">
    <source>
        <dbReference type="ARBA" id="ARBA00022840"/>
    </source>
</evidence>
<dbReference type="PROSITE" id="PS00108">
    <property type="entry name" value="PROTEIN_KINASE_ST"/>
    <property type="match status" value="1"/>
</dbReference>
<dbReference type="Gene3D" id="1.10.510.10">
    <property type="entry name" value="Transferase(Phosphotransferase) domain 1"/>
    <property type="match status" value="1"/>
</dbReference>
<evidence type="ECO:0000256" key="9">
    <source>
        <dbReference type="ARBA" id="ARBA00048367"/>
    </source>
</evidence>
<evidence type="ECO:0000256" key="13">
    <source>
        <dbReference type="SAM" id="MobiDB-lite"/>
    </source>
</evidence>
<evidence type="ECO:0000256" key="2">
    <source>
        <dbReference type="ARBA" id="ARBA00022527"/>
    </source>
</evidence>
<evidence type="ECO:0000256" key="4">
    <source>
        <dbReference type="ARBA" id="ARBA00022679"/>
    </source>
</evidence>
<feature type="domain" description="Protein kinase" evidence="14">
    <location>
        <begin position="24"/>
        <end position="332"/>
    </location>
</feature>
<dbReference type="InterPro" id="IPR050108">
    <property type="entry name" value="CDK"/>
</dbReference>
<dbReference type="GO" id="GO:0004693">
    <property type="term" value="F:cyclin-dependent protein serine/threonine kinase activity"/>
    <property type="evidence" value="ECO:0007669"/>
    <property type="project" value="UniProtKB-EC"/>
</dbReference>
<keyword evidence="16" id="KW-1185">Reference proteome</keyword>
<dbReference type="OrthoDB" id="6284126at2759"/>
<evidence type="ECO:0000313" key="15">
    <source>
        <dbReference type="EMBL" id="CAH9080238.1"/>
    </source>
</evidence>
<dbReference type="PROSITE" id="PS50011">
    <property type="entry name" value="PROTEIN_KINASE_DOM"/>
    <property type="match status" value="1"/>
</dbReference>
<feature type="region of interest" description="Disordered" evidence="13">
    <location>
        <begin position="445"/>
        <end position="466"/>
    </location>
</feature>
<evidence type="ECO:0000256" key="3">
    <source>
        <dbReference type="ARBA" id="ARBA00022553"/>
    </source>
</evidence>
<evidence type="ECO:0000256" key="11">
    <source>
        <dbReference type="PROSITE-ProRule" id="PRU10141"/>
    </source>
</evidence>